<dbReference type="Proteomes" id="UP001597318">
    <property type="component" value="Unassembled WGS sequence"/>
</dbReference>
<evidence type="ECO:0000313" key="2">
    <source>
        <dbReference type="Proteomes" id="UP001597318"/>
    </source>
</evidence>
<reference evidence="2" key="1">
    <citation type="journal article" date="2019" name="Int. J. Syst. Evol. Microbiol.">
        <title>The Global Catalogue of Microorganisms (GCM) 10K type strain sequencing project: providing services to taxonomists for standard genome sequencing and annotation.</title>
        <authorList>
            <consortium name="The Broad Institute Genomics Platform"/>
            <consortium name="The Broad Institute Genome Sequencing Center for Infectious Disease"/>
            <person name="Wu L."/>
            <person name="Ma J."/>
        </authorList>
    </citation>
    <scope>NUCLEOTIDE SEQUENCE [LARGE SCALE GENOMIC DNA]</scope>
    <source>
        <strain evidence="2">CGMCC 1.15474</strain>
    </source>
</reference>
<proteinExistence type="predicted"/>
<accession>A0ABW5C090</accession>
<keyword evidence="2" id="KW-1185">Reference proteome</keyword>
<name>A0ABW5C090_9BACI</name>
<gene>
    <name evidence="1" type="ORF">ACFSKK_18315</name>
</gene>
<sequence>MMHLGVIAKPTKESFQNAKQKGLDFLELCINEGQDVEEFYQNRKNIMKWIK</sequence>
<protein>
    <submittedName>
        <fullName evidence="1">Uncharacterized protein</fullName>
    </submittedName>
</protein>
<dbReference type="RefSeq" id="WP_247340392.1">
    <property type="nucleotide sequence ID" value="NZ_CP095550.1"/>
</dbReference>
<evidence type="ECO:0000313" key="1">
    <source>
        <dbReference type="EMBL" id="MFD2215643.1"/>
    </source>
</evidence>
<organism evidence="1 2">
    <name type="scientific">Metabacillus endolithicus</name>
    <dbReference type="NCBI Taxonomy" id="1535204"/>
    <lineage>
        <taxon>Bacteria</taxon>
        <taxon>Bacillati</taxon>
        <taxon>Bacillota</taxon>
        <taxon>Bacilli</taxon>
        <taxon>Bacillales</taxon>
        <taxon>Bacillaceae</taxon>
        <taxon>Metabacillus</taxon>
    </lineage>
</organism>
<dbReference type="EMBL" id="JBHUIK010000004">
    <property type="protein sequence ID" value="MFD2215643.1"/>
    <property type="molecule type" value="Genomic_DNA"/>
</dbReference>
<comment type="caution">
    <text evidence="1">The sequence shown here is derived from an EMBL/GenBank/DDBJ whole genome shotgun (WGS) entry which is preliminary data.</text>
</comment>